<evidence type="ECO:0000313" key="4">
    <source>
        <dbReference type="Proteomes" id="UP000002316"/>
    </source>
</evidence>
<feature type="region of interest" description="Disordered" evidence="1">
    <location>
        <begin position="108"/>
        <end position="193"/>
    </location>
</feature>
<dbReference type="Proteomes" id="UP000002316">
    <property type="component" value="Chromosome 10"/>
</dbReference>
<evidence type="ECO:0000313" key="3">
    <source>
        <dbReference type="EMBL" id="CBH15606.1"/>
    </source>
</evidence>
<feature type="chain" id="PRO_5003005873" description="T. brucei spp.-specific protein" evidence="2">
    <location>
        <begin position="23"/>
        <end position="231"/>
    </location>
</feature>
<evidence type="ECO:0000256" key="2">
    <source>
        <dbReference type="SAM" id="SignalP"/>
    </source>
</evidence>
<evidence type="ECO:0008006" key="5">
    <source>
        <dbReference type="Google" id="ProtNLM"/>
    </source>
</evidence>
<keyword evidence="2" id="KW-0732">Signal</keyword>
<dbReference type="AlphaFoldDB" id="D0A2W2"/>
<reference evidence="4" key="1">
    <citation type="journal article" date="2010" name="PLoS Negl. Trop. Dis.">
        <title>The genome sequence of Trypanosoma brucei gambiense, causative agent of chronic human african trypanosomiasis.</title>
        <authorList>
            <person name="Jackson A.P."/>
            <person name="Sanders M."/>
            <person name="Berry A."/>
            <person name="McQuillan J."/>
            <person name="Aslett M.A."/>
            <person name="Quail M.A."/>
            <person name="Chukualim B."/>
            <person name="Capewell P."/>
            <person name="MacLeod A."/>
            <person name="Melville S.E."/>
            <person name="Gibson W."/>
            <person name="Barry J.D."/>
            <person name="Berriman M."/>
            <person name="Hertz-Fowler C."/>
        </authorList>
    </citation>
    <scope>NUCLEOTIDE SEQUENCE [LARGE SCALE GENOMIC DNA]</scope>
    <source>
        <strain evidence="4">MHOM/CI/86/DAL972</strain>
    </source>
</reference>
<feature type="signal peptide" evidence="2">
    <location>
        <begin position="1"/>
        <end position="22"/>
    </location>
</feature>
<dbReference type="EMBL" id="FN554973">
    <property type="protein sequence ID" value="CBH15606.1"/>
    <property type="molecule type" value="Genomic_DNA"/>
</dbReference>
<protein>
    <recommendedName>
        <fullName evidence="5">T. brucei spp.-specific protein</fullName>
    </recommendedName>
</protein>
<feature type="compositionally biased region" description="Low complexity" evidence="1">
    <location>
        <begin position="129"/>
        <end position="145"/>
    </location>
</feature>
<dbReference type="VEuPathDB" id="TriTrypDB:Tbg972.10.6920"/>
<evidence type="ECO:0000256" key="1">
    <source>
        <dbReference type="SAM" id="MobiDB-lite"/>
    </source>
</evidence>
<gene>
    <name evidence="3" type="ORF">TbgDal_X6920</name>
</gene>
<feature type="compositionally biased region" description="Basic and acidic residues" evidence="1">
    <location>
        <begin position="152"/>
        <end position="161"/>
    </location>
</feature>
<sequence length="231" mass="25602">MDKQEMLILLFSLLFLRNPAEAYISRWYLRPDRDPDCTDLKGVSDVLTMMRDAEVAKYATKNCTQLKGEDSRTGEQTGNCTICVGHYICHSLYKCVSKDFVRFFGNGSQEEPASEEKKDNESALDAADTSSSGTGTESPEETTGGRTNVRSNVEDVKDGKENVTSPEEESKGAPHGTAVSLLEDRSPNPTDRNNLTRNHILTLFAGKFSSNSQLVLNLNNKIMLSTLFFLL</sequence>
<accession>D0A2W2</accession>
<dbReference type="RefSeq" id="XP_011777870.1">
    <property type="nucleotide sequence ID" value="XM_011779568.1"/>
</dbReference>
<proteinExistence type="predicted"/>
<dbReference type="KEGG" id="tbg:TbgDal_X6920"/>
<organism evidence="3 4">
    <name type="scientific">Trypanosoma brucei gambiense (strain MHOM/CI/86/DAL972)</name>
    <dbReference type="NCBI Taxonomy" id="679716"/>
    <lineage>
        <taxon>Eukaryota</taxon>
        <taxon>Discoba</taxon>
        <taxon>Euglenozoa</taxon>
        <taxon>Kinetoplastea</taxon>
        <taxon>Metakinetoplastina</taxon>
        <taxon>Trypanosomatida</taxon>
        <taxon>Trypanosomatidae</taxon>
        <taxon>Trypanosoma</taxon>
    </lineage>
</organism>
<name>D0A2W2_TRYB9</name>
<dbReference type="GeneID" id="23865795"/>